<dbReference type="InterPro" id="IPR029510">
    <property type="entry name" value="Ald_DH_CS_GLU"/>
</dbReference>
<dbReference type="Pfam" id="PF00171">
    <property type="entry name" value="Aldedh"/>
    <property type="match status" value="1"/>
</dbReference>
<dbReference type="PANTHER" id="PTHR42804:SF1">
    <property type="entry name" value="ALDEHYDE DEHYDROGENASE-RELATED"/>
    <property type="match status" value="1"/>
</dbReference>
<dbReference type="EC" id="1.2.1.3" evidence="3"/>
<evidence type="ECO:0000256" key="5">
    <source>
        <dbReference type="PROSITE-ProRule" id="PRU10007"/>
    </source>
</evidence>
<evidence type="ECO:0000256" key="3">
    <source>
        <dbReference type="ARBA" id="ARBA00024226"/>
    </source>
</evidence>
<dbReference type="PANTHER" id="PTHR42804">
    <property type="entry name" value="ALDEHYDE DEHYDROGENASE"/>
    <property type="match status" value="1"/>
</dbReference>
<dbReference type="PROSITE" id="PS00070">
    <property type="entry name" value="ALDEHYDE_DEHYDR_CYS"/>
    <property type="match status" value="1"/>
</dbReference>
<dbReference type="InterPro" id="IPR016163">
    <property type="entry name" value="Ald_DH_C"/>
</dbReference>
<evidence type="ECO:0000256" key="1">
    <source>
        <dbReference type="ARBA" id="ARBA00009986"/>
    </source>
</evidence>
<evidence type="ECO:0000313" key="9">
    <source>
        <dbReference type="Proteomes" id="UP001378242"/>
    </source>
</evidence>
<dbReference type="InterPro" id="IPR016160">
    <property type="entry name" value="Ald_DH_CS_CYS"/>
</dbReference>
<evidence type="ECO:0000259" key="7">
    <source>
        <dbReference type="Pfam" id="PF00171"/>
    </source>
</evidence>
<protein>
    <recommendedName>
        <fullName evidence="3">aldehyde dehydrogenase (NAD(+))</fullName>
        <ecNumber evidence="3">1.2.1.3</ecNumber>
    </recommendedName>
</protein>
<dbReference type="InterPro" id="IPR016162">
    <property type="entry name" value="Ald_DH_N"/>
</dbReference>
<feature type="active site" evidence="5">
    <location>
        <position position="257"/>
    </location>
</feature>
<dbReference type="EMBL" id="JBAKAP010000001">
    <property type="protein sequence ID" value="MEL0615318.1"/>
    <property type="molecule type" value="Genomic_DNA"/>
</dbReference>
<name>A0ABU9GA27_COBMA</name>
<accession>A0ABU9GA27</accession>
<feature type="domain" description="Aldehyde dehydrogenase" evidence="7">
    <location>
        <begin position="18"/>
        <end position="482"/>
    </location>
</feature>
<dbReference type="RefSeq" id="WP_341541596.1">
    <property type="nucleotide sequence ID" value="NZ_JBAKAP010000001.1"/>
</dbReference>
<dbReference type="SUPFAM" id="SSF53720">
    <property type="entry name" value="ALDH-like"/>
    <property type="match status" value="1"/>
</dbReference>
<evidence type="ECO:0000313" key="8">
    <source>
        <dbReference type="EMBL" id="MEL0615318.1"/>
    </source>
</evidence>
<reference evidence="8 9" key="1">
    <citation type="submission" date="2024-02" db="EMBL/GenBank/DDBJ databases">
        <title>Bacteria isolated from the canopy kelp, Nereocystis luetkeana.</title>
        <authorList>
            <person name="Pfister C.A."/>
            <person name="Younker I.T."/>
            <person name="Light S.H."/>
        </authorList>
    </citation>
    <scope>NUCLEOTIDE SEQUENCE [LARGE SCALE GENOMIC DNA]</scope>
    <source>
        <strain evidence="8 9">TI.5.07</strain>
    </source>
</reference>
<gene>
    <name evidence="8" type="ORF">V6243_00640</name>
</gene>
<dbReference type="InterPro" id="IPR015590">
    <property type="entry name" value="Aldehyde_DH_dom"/>
</dbReference>
<evidence type="ECO:0000256" key="6">
    <source>
        <dbReference type="RuleBase" id="RU003345"/>
    </source>
</evidence>
<evidence type="ECO:0000256" key="2">
    <source>
        <dbReference type="ARBA" id="ARBA00023002"/>
    </source>
</evidence>
<keyword evidence="9" id="KW-1185">Reference proteome</keyword>
<dbReference type="PROSITE" id="PS00687">
    <property type="entry name" value="ALDEHYDE_DEHYDR_GLU"/>
    <property type="match status" value="1"/>
</dbReference>
<comment type="similarity">
    <text evidence="1 6">Belongs to the aldehyde dehydrogenase family.</text>
</comment>
<keyword evidence="2 6" id="KW-0560">Oxidoreductase</keyword>
<dbReference type="Gene3D" id="3.40.605.10">
    <property type="entry name" value="Aldehyde Dehydrogenase, Chain A, domain 1"/>
    <property type="match status" value="1"/>
</dbReference>
<evidence type="ECO:0000256" key="4">
    <source>
        <dbReference type="ARBA" id="ARBA00049194"/>
    </source>
</evidence>
<comment type="caution">
    <text evidence="8">The sequence shown here is derived from an EMBL/GenBank/DDBJ whole genome shotgun (WGS) entry which is preliminary data.</text>
</comment>
<proteinExistence type="inferred from homology"/>
<organism evidence="8 9">
    <name type="scientific">Cobetia marina</name>
    <name type="common">Deleya marina</name>
    <dbReference type="NCBI Taxonomy" id="28258"/>
    <lineage>
        <taxon>Bacteria</taxon>
        <taxon>Pseudomonadati</taxon>
        <taxon>Pseudomonadota</taxon>
        <taxon>Gammaproteobacteria</taxon>
        <taxon>Oceanospirillales</taxon>
        <taxon>Halomonadaceae</taxon>
        <taxon>Cobetia</taxon>
    </lineage>
</organism>
<sequence>MSATSMHKLDQQFINNEWFKSHGERRLAVTNPFEETVIAEVTAGDARDVEAAVTAAANAFEGWQALSGAERAVYLEAFAEGLTSRREALVEMSCRNNGKIRAEAEIDLDDAIGCYRYYAEQARALDARQGAVVAHDVEGYAAHSYQEPAGVVGLITPWNFPLVTSAWKVAPALAAGCTLVIKPSEVTPLPEQVMAEIALEAGLPAGVFNLLHGDGEGIGAPLTRHPRIDKISFTGSNVVGEKVMQAAACGTRGVSLELGGKSAIIVLEDADIDDAADWVMAGIYFNAGQICSATSRLLVHSAIADDLHTALASRIDALVLGDPLDAATQMGPMTSARQRDTVLGYLNVAREEGLTALRDDTHRSLPTKGYFVAPTLYTDVPVESRLWREEIFGPVLCSRRVADEAEAIRLANDSDFGLVATVVSGDARRAQQVGRRLRAGVVWYNSEQLPLVQASWGGFKRSGIGRELGPWGLAGYLEVKHIIGPVLD</sequence>
<comment type="catalytic activity">
    <reaction evidence="4">
        <text>an aldehyde + NAD(+) + H2O = a carboxylate + NADH + 2 H(+)</text>
        <dbReference type="Rhea" id="RHEA:16185"/>
        <dbReference type="ChEBI" id="CHEBI:15377"/>
        <dbReference type="ChEBI" id="CHEBI:15378"/>
        <dbReference type="ChEBI" id="CHEBI:17478"/>
        <dbReference type="ChEBI" id="CHEBI:29067"/>
        <dbReference type="ChEBI" id="CHEBI:57540"/>
        <dbReference type="ChEBI" id="CHEBI:57945"/>
        <dbReference type="EC" id="1.2.1.3"/>
    </reaction>
</comment>
<dbReference type="InterPro" id="IPR016161">
    <property type="entry name" value="Ald_DH/histidinol_DH"/>
</dbReference>
<dbReference type="Gene3D" id="3.40.309.10">
    <property type="entry name" value="Aldehyde Dehydrogenase, Chain A, domain 2"/>
    <property type="match status" value="1"/>
</dbReference>
<dbReference type="Proteomes" id="UP001378242">
    <property type="component" value="Unassembled WGS sequence"/>
</dbReference>